<comment type="caution">
    <text evidence="1">The sequence shown here is derived from an EMBL/GenBank/DDBJ whole genome shotgun (WGS) entry which is preliminary data.</text>
</comment>
<gene>
    <name evidence="1" type="ORF">DLM85_22030</name>
</gene>
<name>A0A328B8X7_9BACT</name>
<dbReference type="RefSeq" id="WP_111480346.1">
    <property type="nucleotide sequence ID" value="NZ_QHKM01000011.1"/>
</dbReference>
<sequence length="194" mass="21601">MKNLLPLLAGFFLTGCRAFDPALLTPSSAPLATRLPPLTPEVQAPHFRPGFDTLHVASDLDTLFAREVREVIAAPAGSSRGFAVLTTRCVRYGQGHGYAFLSGLTLGGLTLLGFPWVRYHCTLDVQLDIRNQRRELVGTYYAQGRTVLRGSLYGRTNYRQSHRVLYLQCVRQALAQIVPQIPPELAELQRELRP</sequence>
<dbReference type="PROSITE" id="PS51257">
    <property type="entry name" value="PROKAR_LIPOPROTEIN"/>
    <property type="match status" value="1"/>
</dbReference>
<dbReference type="AlphaFoldDB" id="A0A328B8X7"/>
<dbReference type="OrthoDB" id="883886at2"/>
<reference evidence="2" key="1">
    <citation type="submission" date="2018-05" db="EMBL/GenBank/DDBJ databases">
        <authorList>
            <person name="Nie L."/>
        </authorList>
    </citation>
    <scope>NUCLEOTIDE SEQUENCE [LARGE SCALE GENOMIC DNA]</scope>
    <source>
        <strain evidence="2">NL</strain>
    </source>
</reference>
<keyword evidence="2" id="KW-1185">Reference proteome</keyword>
<organism evidence="1 2">
    <name type="scientific">Hymenobacter edaphi</name>
    <dbReference type="NCBI Taxonomy" id="2211146"/>
    <lineage>
        <taxon>Bacteria</taxon>
        <taxon>Pseudomonadati</taxon>
        <taxon>Bacteroidota</taxon>
        <taxon>Cytophagia</taxon>
        <taxon>Cytophagales</taxon>
        <taxon>Hymenobacteraceae</taxon>
        <taxon>Hymenobacter</taxon>
    </lineage>
</organism>
<proteinExistence type="predicted"/>
<accession>A0A328B8X7</accession>
<dbReference type="EMBL" id="QHKM01000011">
    <property type="protein sequence ID" value="RAK62881.1"/>
    <property type="molecule type" value="Genomic_DNA"/>
</dbReference>
<evidence type="ECO:0000313" key="1">
    <source>
        <dbReference type="EMBL" id="RAK62881.1"/>
    </source>
</evidence>
<protein>
    <submittedName>
        <fullName evidence="1">Uncharacterized protein</fullName>
    </submittedName>
</protein>
<evidence type="ECO:0000313" key="2">
    <source>
        <dbReference type="Proteomes" id="UP000248553"/>
    </source>
</evidence>
<dbReference type="Proteomes" id="UP000248553">
    <property type="component" value="Unassembled WGS sequence"/>
</dbReference>